<accession>G8R6F9</accession>
<feature type="transmembrane region" description="Helical" evidence="1">
    <location>
        <begin position="72"/>
        <end position="92"/>
    </location>
</feature>
<gene>
    <name evidence="2" type="ordered locus">Oweho_3473</name>
</gene>
<evidence type="ECO:0000313" key="2">
    <source>
        <dbReference type="EMBL" id="AEV34422.1"/>
    </source>
</evidence>
<dbReference type="OrthoDB" id="1189796at2"/>
<sequence length="93" mass="10157">MSTLSRINSKIDQLQFSYYGIMSVTLMAGSYVASVALIVILMNNAPTWQIALISCTAMGSNAAAISHAPLRWVVWSFITNILASLFLILISLF</sequence>
<dbReference type="AlphaFoldDB" id="G8R6F9"/>
<feature type="transmembrane region" description="Helical" evidence="1">
    <location>
        <begin position="21"/>
        <end position="42"/>
    </location>
</feature>
<dbReference type="RefSeq" id="WP_014203769.1">
    <property type="nucleotide sequence ID" value="NC_016599.1"/>
</dbReference>
<reference evidence="2 3" key="1">
    <citation type="journal article" date="2012" name="Stand. Genomic Sci.">
        <title>Genome sequence of the orange-pigmented seawater bacterium Owenweeksia hongkongensis type strain (UST20020801(T)).</title>
        <authorList>
            <person name="Riedel T."/>
            <person name="Held B."/>
            <person name="Nolan M."/>
            <person name="Lucas S."/>
            <person name="Lapidus A."/>
            <person name="Tice H."/>
            <person name="Del Rio T.G."/>
            <person name="Cheng J.F."/>
            <person name="Han C."/>
            <person name="Tapia R."/>
            <person name="Goodwin L.A."/>
            <person name="Pitluck S."/>
            <person name="Liolios K."/>
            <person name="Mavromatis K."/>
            <person name="Pagani I."/>
            <person name="Ivanova N."/>
            <person name="Mikhailova N."/>
            <person name="Pati A."/>
            <person name="Chen A."/>
            <person name="Palaniappan K."/>
            <person name="Rohde M."/>
            <person name="Tindall B.J."/>
            <person name="Detter J.C."/>
            <person name="Goker M."/>
            <person name="Woyke T."/>
            <person name="Bristow J."/>
            <person name="Eisen J.A."/>
            <person name="Markowitz V."/>
            <person name="Hugenholtz P."/>
            <person name="Klenk H.P."/>
            <person name="Kyrpides N.C."/>
        </authorList>
    </citation>
    <scope>NUCLEOTIDE SEQUENCE</scope>
    <source>
        <strain evidence="3">DSM 17368 / JCM 12287 / NRRL B-23963</strain>
    </source>
</reference>
<keyword evidence="1" id="KW-0812">Transmembrane</keyword>
<evidence type="ECO:0000256" key="1">
    <source>
        <dbReference type="SAM" id="Phobius"/>
    </source>
</evidence>
<organism evidence="2 3">
    <name type="scientific">Owenweeksia hongkongensis (strain DSM 17368 / CIP 108786 / JCM 12287 / NRRL B-23963 / UST20020801)</name>
    <dbReference type="NCBI Taxonomy" id="926562"/>
    <lineage>
        <taxon>Bacteria</taxon>
        <taxon>Pseudomonadati</taxon>
        <taxon>Bacteroidota</taxon>
        <taxon>Flavobacteriia</taxon>
        <taxon>Flavobacteriales</taxon>
        <taxon>Owenweeksiaceae</taxon>
        <taxon>Owenweeksia</taxon>
    </lineage>
</organism>
<dbReference type="HOGENOM" id="CLU_2396811_0_0_10"/>
<keyword evidence="3" id="KW-1185">Reference proteome</keyword>
<dbReference type="Proteomes" id="UP000005631">
    <property type="component" value="Chromosome"/>
</dbReference>
<keyword evidence="1" id="KW-1133">Transmembrane helix</keyword>
<dbReference type="EMBL" id="CP003156">
    <property type="protein sequence ID" value="AEV34422.1"/>
    <property type="molecule type" value="Genomic_DNA"/>
</dbReference>
<protein>
    <submittedName>
        <fullName evidence="2">Uncharacterized protein</fullName>
    </submittedName>
</protein>
<keyword evidence="1" id="KW-0472">Membrane</keyword>
<name>G8R6F9_OWEHD</name>
<evidence type="ECO:0000313" key="3">
    <source>
        <dbReference type="Proteomes" id="UP000005631"/>
    </source>
</evidence>
<dbReference type="KEGG" id="oho:Oweho_3473"/>
<proteinExistence type="predicted"/>